<proteinExistence type="predicted"/>
<comment type="caution">
    <text evidence="2">The sequence shown here is derived from an EMBL/GenBank/DDBJ whole genome shotgun (WGS) entry which is preliminary data.</text>
</comment>
<evidence type="ECO:0000313" key="2">
    <source>
        <dbReference type="EMBL" id="CAG2201852.1"/>
    </source>
</evidence>
<protein>
    <submittedName>
        <fullName evidence="2">Uncharacterized protein</fullName>
    </submittedName>
</protein>
<accession>A0A8S3QXK7</accession>
<dbReference type="EMBL" id="CAJPWZ010000869">
    <property type="protein sequence ID" value="CAG2201852.1"/>
    <property type="molecule type" value="Genomic_DNA"/>
</dbReference>
<feature type="region of interest" description="Disordered" evidence="1">
    <location>
        <begin position="120"/>
        <end position="157"/>
    </location>
</feature>
<feature type="compositionally biased region" description="Polar residues" evidence="1">
    <location>
        <begin position="143"/>
        <end position="157"/>
    </location>
</feature>
<gene>
    <name evidence="2" type="ORF">MEDL_16441</name>
</gene>
<organism evidence="2 3">
    <name type="scientific">Mytilus edulis</name>
    <name type="common">Blue mussel</name>
    <dbReference type="NCBI Taxonomy" id="6550"/>
    <lineage>
        <taxon>Eukaryota</taxon>
        <taxon>Metazoa</taxon>
        <taxon>Spiralia</taxon>
        <taxon>Lophotrochozoa</taxon>
        <taxon>Mollusca</taxon>
        <taxon>Bivalvia</taxon>
        <taxon>Autobranchia</taxon>
        <taxon>Pteriomorphia</taxon>
        <taxon>Mytilida</taxon>
        <taxon>Mytiloidea</taxon>
        <taxon>Mytilidae</taxon>
        <taxon>Mytilinae</taxon>
        <taxon>Mytilus</taxon>
    </lineage>
</organism>
<name>A0A8S3QXK7_MYTED</name>
<dbReference type="AlphaFoldDB" id="A0A8S3QXK7"/>
<evidence type="ECO:0000313" key="3">
    <source>
        <dbReference type="Proteomes" id="UP000683360"/>
    </source>
</evidence>
<evidence type="ECO:0000256" key="1">
    <source>
        <dbReference type="SAM" id="MobiDB-lite"/>
    </source>
</evidence>
<reference evidence="2" key="1">
    <citation type="submission" date="2021-03" db="EMBL/GenBank/DDBJ databases">
        <authorList>
            <person name="Bekaert M."/>
        </authorList>
    </citation>
    <scope>NUCLEOTIDE SEQUENCE</scope>
</reference>
<dbReference type="Proteomes" id="UP000683360">
    <property type="component" value="Unassembled WGS sequence"/>
</dbReference>
<keyword evidence="3" id="KW-1185">Reference proteome</keyword>
<sequence>MVTVSDENTDDESTNASTQTISCIDIQRYRSLEKAIRVTAYVLRFIQNLRNSRDKRTIGFISVEERCKALEVLIVAAQQQTFKDEIESLNSSSQKKVQLVRQLKLYTDKSGLLRYDHSDTEKLTPDISSPIQSEPDSEISETPKPSTGKKSTPVSVSSQKGLIQLYFF</sequence>